<dbReference type="InterPro" id="IPR000109">
    <property type="entry name" value="POT_fam"/>
</dbReference>
<feature type="transmembrane region" description="Helical" evidence="9">
    <location>
        <begin position="395"/>
        <end position="414"/>
    </location>
</feature>
<proteinExistence type="inferred from homology"/>
<feature type="transmembrane region" description="Helical" evidence="9">
    <location>
        <begin position="25"/>
        <end position="43"/>
    </location>
</feature>
<comment type="similarity">
    <text evidence="8">Belongs to the major facilitator superfamily. Proton-dependent oligopeptide transporter (POT/PTR) (TC 2.A.17) family.</text>
</comment>
<keyword evidence="4 8" id="KW-0812">Transmembrane</keyword>
<feature type="transmembrane region" description="Helical" evidence="9">
    <location>
        <begin position="52"/>
        <end position="70"/>
    </location>
</feature>
<keyword evidence="5" id="KW-0571">Peptide transport</keyword>
<gene>
    <name evidence="10" type="ORF">HY912_08915</name>
</gene>
<dbReference type="InterPro" id="IPR036259">
    <property type="entry name" value="MFS_trans_sf"/>
</dbReference>
<dbReference type="GO" id="GO:0005886">
    <property type="term" value="C:plasma membrane"/>
    <property type="evidence" value="ECO:0007669"/>
    <property type="project" value="UniProtKB-SubCell"/>
</dbReference>
<dbReference type="InterPro" id="IPR050171">
    <property type="entry name" value="MFS_Transporters"/>
</dbReference>
<dbReference type="Pfam" id="PF00854">
    <property type="entry name" value="PTR2"/>
    <property type="match status" value="2"/>
</dbReference>
<evidence type="ECO:0000256" key="3">
    <source>
        <dbReference type="ARBA" id="ARBA00022475"/>
    </source>
</evidence>
<dbReference type="PROSITE" id="PS01023">
    <property type="entry name" value="PTR2_2"/>
    <property type="match status" value="1"/>
</dbReference>
<keyword evidence="2 8" id="KW-0813">Transport</keyword>
<evidence type="ECO:0000313" key="11">
    <source>
        <dbReference type="Proteomes" id="UP000807825"/>
    </source>
</evidence>
<dbReference type="AlphaFoldDB" id="A0A9D6V1A8"/>
<protein>
    <submittedName>
        <fullName evidence="10">Peptide MFS transporter</fullName>
    </submittedName>
</protein>
<evidence type="ECO:0000256" key="9">
    <source>
        <dbReference type="SAM" id="Phobius"/>
    </source>
</evidence>
<evidence type="ECO:0000256" key="8">
    <source>
        <dbReference type="RuleBase" id="RU003755"/>
    </source>
</evidence>
<evidence type="ECO:0000256" key="5">
    <source>
        <dbReference type="ARBA" id="ARBA00022856"/>
    </source>
</evidence>
<evidence type="ECO:0000256" key="1">
    <source>
        <dbReference type="ARBA" id="ARBA00004651"/>
    </source>
</evidence>
<accession>A0A9D6V1A8</accession>
<feature type="transmembrane region" description="Helical" evidence="9">
    <location>
        <begin position="327"/>
        <end position="345"/>
    </location>
</feature>
<dbReference type="PANTHER" id="PTHR23517:SF15">
    <property type="entry name" value="PROTON-DEPENDENT OLIGOPEPTIDE FAMILY TRANSPORT PROTEIN"/>
    <property type="match status" value="1"/>
</dbReference>
<feature type="transmembrane region" description="Helical" evidence="9">
    <location>
        <begin position="140"/>
        <end position="160"/>
    </location>
</feature>
<dbReference type="InterPro" id="IPR018456">
    <property type="entry name" value="PTR2_symporter_CS"/>
</dbReference>
<keyword evidence="3" id="KW-1003">Cell membrane</keyword>
<evidence type="ECO:0000256" key="6">
    <source>
        <dbReference type="ARBA" id="ARBA00022989"/>
    </source>
</evidence>
<sequence length="427" mass="47005">MHAQDLWGHPKGLYVLFLTEMWERFSYYGMRALLVYYMIKHLAFSQGHASQIYGLYTGLVYLTPLFGGILADRRLGQRKSVILGGVLMAIGHFMMASEFLFFPALLFLILGNGAFKPNISTQVGSLYPPGDPRRDRAFSIFYVGINLGAFFSPLICGTLGERLGWHYGFGAAGIGMILGLLIYLFGNRWLAPDIMAGIAPEEKEADSVLETEEKNRIFALMAMCLVSIAFWAVYEQQGNTIALWADANTDRDILGWVFPASWFQALNPAFVFTCTPIITTLWTWQSRRRKEPSAIGKMAIGCLLLSAGFVVMIPAGMLHASSGAPASILWLVAFTLLVTIGELYLSPVGLSLVTKLAPARMVSMMMGVWFLSSFVGNGASGLLGNYWEKIPKEAFFLIMAAIALAAGLIILVMIKPIKRAIGTDQCK</sequence>
<evidence type="ECO:0000313" key="10">
    <source>
        <dbReference type="EMBL" id="MBI5249602.1"/>
    </source>
</evidence>
<keyword evidence="5" id="KW-0653">Protein transport</keyword>
<feature type="transmembrane region" description="Helical" evidence="9">
    <location>
        <begin position="357"/>
        <end position="375"/>
    </location>
</feature>
<dbReference type="Proteomes" id="UP000807825">
    <property type="component" value="Unassembled WGS sequence"/>
</dbReference>
<comment type="subcellular location">
    <subcellularLocation>
        <location evidence="1">Cell membrane</location>
        <topology evidence="1">Multi-pass membrane protein</topology>
    </subcellularLocation>
    <subcellularLocation>
        <location evidence="8">Membrane</location>
        <topology evidence="8">Multi-pass membrane protein</topology>
    </subcellularLocation>
</comment>
<keyword evidence="6 9" id="KW-1133">Transmembrane helix</keyword>
<evidence type="ECO:0000256" key="7">
    <source>
        <dbReference type="ARBA" id="ARBA00023136"/>
    </source>
</evidence>
<feature type="transmembrane region" description="Helical" evidence="9">
    <location>
        <begin position="82"/>
        <end position="110"/>
    </location>
</feature>
<feature type="transmembrane region" description="Helical" evidence="9">
    <location>
        <begin position="166"/>
        <end position="185"/>
    </location>
</feature>
<evidence type="ECO:0000256" key="2">
    <source>
        <dbReference type="ARBA" id="ARBA00022448"/>
    </source>
</evidence>
<dbReference type="GO" id="GO:0006857">
    <property type="term" value="P:oligopeptide transport"/>
    <property type="evidence" value="ECO:0007669"/>
    <property type="project" value="InterPro"/>
</dbReference>
<dbReference type="EMBL" id="JACRDE010000240">
    <property type="protein sequence ID" value="MBI5249602.1"/>
    <property type="molecule type" value="Genomic_DNA"/>
</dbReference>
<organism evidence="10 11">
    <name type="scientific">Desulfomonile tiedjei</name>
    <dbReference type="NCBI Taxonomy" id="2358"/>
    <lineage>
        <taxon>Bacteria</taxon>
        <taxon>Pseudomonadati</taxon>
        <taxon>Thermodesulfobacteriota</taxon>
        <taxon>Desulfomonilia</taxon>
        <taxon>Desulfomonilales</taxon>
        <taxon>Desulfomonilaceae</taxon>
        <taxon>Desulfomonile</taxon>
    </lineage>
</organism>
<dbReference type="NCBIfam" id="TIGR00924">
    <property type="entry name" value="yjdL_sub1_fam"/>
    <property type="match status" value="2"/>
</dbReference>
<dbReference type="GO" id="GO:1904680">
    <property type="term" value="F:peptide transmembrane transporter activity"/>
    <property type="evidence" value="ECO:0007669"/>
    <property type="project" value="InterPro"/>
</dbReference>
<evidence type="ECO:0000256" key="4">
    <source>
        <dbReference type="ARBA" id="ARBA00022692"/>
    </source>
</evidence>
<comment type="caution">
    <text evidence="10">The sequence shown here is derived from an EMBL/GenBank/DDBJ whole genome shotgun (WGS) entry which is preliminary data.</text>
</comment>
<dbReference type="InterPro" id="IPR005279">
    <property type="entry name" value="Dipep/tripep_permease"/>
</dbReference>
<dbReference type="SUPFAM" id="SSF103473">
    <property type="entry name" value="MFS general substrate transporter"/>
    <property type="match status" value="1"/>
</dbReference>
<dbReference type="PANTHER" id="PTHR23517">
    <property type="entry name" value="RESISTANCE PROTEIN MDTM, PUTATIVE-RELATED-RELATED"/>
    <property type="match status" value="1"/>
</dbReference>
<dbReference type="Gene3D" id="1.20.1250.20">
    <property type="entry name" value="MFS general substrate transporter like domains"/>
    <property type="match status" value="2"/>
</dbReference>
<feature type="transmembrane region" description="Helical" evidence="9">
    <location>
        <begin position="217"/>
        <end position="234"/>
    </location>
</feature>
<dbReference type="CDD" id="cd17346">
    <property type="entry name" value="MFS_DtpA_like"/>
    <property type="match status" value="1"/>
</dbReference>
<reference evidence="10" key="1">
    <citation type="submission" date="2020-07" db="EMBL/GenBank/DDBJ databases">
        <title>Huge and variable diversity of episymbiotic CPR bacteria and DPANN archaea in groundwater ecosystems.</title>
        <authorList>
            <person name="He C.Y."/>
            <person name="Keren R."/>
            <person name="Whittaker M."/>
            <person name="Farag I.F."/>
            <person name="Doudna J."/>
            <person name="Cate J.H.D."/>
            <person name="Banfield J.F."/>
        </authorList>
    </citation>
    <scope>NUCLEOTIDE SEQUENCE</scope>
    <source>
        <strain evidence="10">NC_groundwater_1664_Pr3_B-0.1um_52_9</strain>
    </source>
</reference>
<feature type="transmembrane region" description="Helical" evidence="9">
    <location>
        <begin position="262"/>
        <end position="282"/>
    </location>
</feature>
<name>A0A9D6V1A8_9BACT</name>
<keyword evidence="7 9" id="KW-0472">Membrane</keyword>
<feature type="transmembrane region" description="Helical" evidence="9">
    <location>
        <begin position="294"/>
        <end position="315"/>
    </location>
</feature>